<organism evidence="2 4">
    <name type="scientific">Adineta steineri</name>
    <dbReference type="NCBI Taxonomy" id="433720"/>
    <lineage>
        <taxon>Eukaryota</taxon>
        <taxon>Metazoa</taxon>
        <taxon>Spiralia</taxon>
        <taxon>Gnathifera</taxon>
        <taxon>Rotifera</taxon>
        <taxon>Eurotatoria</taxon>
        <taxon>Bdelloidea</taxon>
        <taxon>Adinetida</taxon>
        <taxon>Adinetidae</taxon>
        <taxon>Adineta</taxon>
    </lineage>
</organism>
<evidence type="ECO:0000313" key="3">
    <source>
        <dbReference type="EMBL" id="CAF4019899.1"/>
    </source>
</evidence>
<sequence>MFDFLYELYWRYYCSLSSLSGLELLPDELLVKILSYVSVSDLFYGWLNLNWRFNAIVHSIRIKEFYTVPKQWHSCKNSNSIVESLRYLASQVVFLHVDESIPLDVVKQINIVNCSHLRILKLCETTAGQLDVIQAYNFPYLEHLSLVQTTISFEVLCQFKSLRSCELNSLEIDAKHSHLSSSIQSLALRWCHPWDMAILLRHFPQMIFFKVFIFLSNSVVHHPIVNCVHPNLISLDIHFFDLDSSMNEADNSRYGCISELLASISTGKRIRYCVTLVDMVNFNYEQFQCAVLKLNFVRFSYRLIWLHRFQPVPNIDCIRQIPLFNKLKLEHIGSKATLFRSIWTDTSILSYYNQNILI</sequence>
<dbReference type="PROSITE" id="PS50181">
    <property type="entry name" value="FBOX"/>
    <property type="match status" value="1"/>
</dbReference>
<gene>
    <name evidence="3" type="ORF">OKA104_LOCUS30897</name>
    <name evidence="2" type="ORF">VCS650_LOCUS30073</name>
</gene>
<name>A0A815CEE0_9BILA</name>
<dbReference type="Proteomes" id="UP000663881">
    <property type="component" value="Unassembled WGS sequence"/>
</dbReference>
<evidence type="ECO:0000259" key="1">
    <source>
        <dbReference type="PROSITE" id="PS50181"/>
    </source>
</evidence>
<proteinExistence type="predicted"/>
<accession>A0A815CEE0</accession>
<dbReference type="EMBL" id="CAJNON010000480">
    <property type="protein sequence ID" value="CAF1283034.1"/>
    <property type="molecule type" value="Genomic_DNA"/>
</dbReference>
<dbReference type="AlphaFoldDB" id="A0A815CEE0"/>
<dbReference type="OrthoDB" id="10388166at2759"/>
<dbReference type="InterPro" id="IPR001810">
    <property type="entry name" value="F-box_dom"/>
</dbReference>
<evidence type="ECO:0000313" key="2">
    <source>
        <dbReference type="EMBL" id="CAF1283034.1"/>
    </source>
</evidence>
<reference evidence="2" key="1">
    <citation type="submission" date="2021-02" db="EMBL/GenBank/DDBJ databases">
        <authorList>
            <person name="Nowell W R."/>
        </authorList>
    </citation>
    <scope>NUCLEOTIDE SEQUENCE</scope>
</reference>
<dbReference type="Proteomes" id="UP000663891">
    <property type="component" value="Unassembled WGS sequence"/>
</dbReference>
<comment type="caution">
    <text evidence="2">The sequence shown here is derived from an EMBL/GenBank/DDBJ whole genome shotgun (WGS) entry which is preliminary data.</text>
</comment>
<feature type="domain" description="F-box" evidence="1">
    <location>
        <begin position="19"/>
        <end position="68"/>
    </location>
</feature>
<protein>
    <recommendedName>
        <fullName evidence="1">F-box domain-containing protein</fullName>
    </recommendedName>
</protein>
<evidence type="ECO:0000313" key="4">
    <source>
        <dbReference type="Proteomes" id="UP000663891"/>
    </source>
</evidence>
<dbReference type="EMBL" id="CAJOAY010003400">
    <property type="protein sequence ID" value="CAF4019899.1"/>
    <property type="molecule type" value="Genomic_DNA"/>
</dbReference>